<reference evidence="2 3" key="1">
    <citation type="journal article" date="2018" name="PLoS ONE">
        <title>The draft genome of Kipferlia bialata reveals reductive genome evolution in fornicate parasites.</title>
        <authorList>
            <person name="Tanifuji G."/>
            <person name="Takabayashi S."/>
            <person name="Kume K."/>
            <person name="Takagi M."/>
            <person name="Nakayama T."/>
            <person name="Kamikawa R."/>
            <person name="Inagaki Y."/>
            <person name="Hashimoto T."/>
        </authorList>
    </citation>
    <scope>NUCLEOTIDE SEQUENCE [LARGE SCALE GENOMIC DNA]</scope>
    <source>
        <strain evidence="2">NY0173</strain>
    </source>
</reference>
<keyword evidence="1" id="KW-0472">Membrane</keyword>
<feature type="transmembrane region" description="Helical" evidence="1">
    <location>
        <begin position="35"/>
        <end position="63"/>
    </location>
</feature>
<comment type="caution">
    <text evidence="2">The sequence shown here is derived from an EMBL/GenBank/DDBJ whole genome shotgun (WGS) entry which is preliminary data.</text>
</comment>
<keyword evidence="3" id="KW-1185">Reference proteome</keyword>
<name>A0A9K3GIX7_9EUKA</name>
<accession>A0A9K3GIX7</accession>
<evidence type="ECO:0000313" key="3">
    <source>
        <dbReference type="Proteomes" id="UP000265618"/>
    </source>
</evidence>
<feature type="transmembrane region" description="Helical" evidence="1">
    <location>
        <begin position="113"/>
        <end position="135"/>
    </location>
</feature>
<sequence length="208" mass="22487">MVQPTPSEAARAQSDAEMMSSAVRKRLLRKVIPRYLLLCLVSCVLAGSAYLPVLILTGIHVALSLLQFFLVPSAGSMGDNSFVTGFPQESFPFWLYLLSALDNRIGFSAEREYFSLSLTLVTSVITLVFLSLSVMEGYAASRAARPATSILAMAQVACLCLSPMQLQSVFVAVPAVFGIVSTLGGSLMDRDRVQESRRQAAKGKAKKQ</sequence>
<feature type="transmembrane region" description="Helical" evidence="1">
    <location>
        <begin position="170"/>
        <end position="188"/>
    </location>
</feature>
<evidence type="ECO:0000313" key="2">
    <source>
        <dbReference type="EMBL" id="GIQ84658.1"/>
    </source>
</evidence>
<gene>
    <name evidence="2" type="ORF">KIPB_006194</name>
</gene>
<organism evidence="2 3">
    <name type="scientific">Kipferlia bialata</name>
    <dbReference type="NCBI Taxonomy" id="797122"/>
    <lineage>
        <taxon>Eukaryota</taxon>
        <taxon>Metamonada</taxon>
        <taxon>Carpediemonas-like organisms</taxon>
        <taxon>Kipferlia</taxon>
    </lineage>
</organism>
<dbReference type="EMBL" id="BDIP01001563">
    <property type="protein sequence ID" value="GIQ84658.1"/>
    <property type="molecule type" value="Genomic_DNA"/>
</dbReference>
<keyword evidence="1" id="KW-0812">Transmembrane</keyword>
<evidence type="ECO:0000256" key="1">
    <source>
        <dbReference type="SAM" id="Phobius"/>
    </source>
</evidence>
<proteinExistence type="predicted"/>
<dbReference type="AlphaFoldDB" id="A0A9K3GIX7"/>
<protein>
    <submittedName>
        <fullName evidence="2">Uncharacterized protein</fullName>
    </submittedName>
</protein>
<dbReference type="Proteomes" id="UP000265618">
    <property type="component" value="Unassembled WGS sequence"/>
</dbReference>
<keyword evidence="1" id="KW-1133">Transmembrane helix</keyword>